<proteinExistence type="predicted"/>
<evidence type="ECO:0000313" key="2">
    <source>
        <dbReference type="Proteomes" id="UP000015104"/>
    </source>
</evidence>
<evidence type="ECO:0000313" key="1">
    <source>
        <dbReference type="EnsemblMetazoa" id="tetur30g01240.1"/>
    </source>
</evidence>
<dbReference type="HOGENOM" id="CLU_071407_2_0_1"/>
<dbReference type="EMBL" id="CAEY01000867">
    <property type="status" value="NOT_ANNOTATED_CDS"/>
    <property type="molecule type" value="Genomic_DNA"/>
</dbReference>
<dbReference type="EnsemblMetazoa" id="tetur30g01240.1">
    <property type="protein sequence ID" value="tetur30g01240.1"/>
    <property type="gene ID" value="tetur30g01240"/>
</dbReference>
<organism evidence="1 2">
    <name type="scientific">Tetranychus urticae</name>
    <name type="common">Two-spotted spider mite</name>
    <dbReference type="NCBI Taxonomy" id="32264"/>
    <lineage>
        <taxon>Eukaryota</taxon>
        <taxon>Metazoa</taxon>
        <taxon>Ecdysozoa</taxon>
        <taxon>Arthropoda</taxon>
        <taxon>Chelicerata</taxon>
        <taxon>Arachnida</taxon>
        <taxon>Acari</taxon>
        <taxon>Acariformes</taxon>
        <taxon>Trombidiformes</taxon>
        <taxon>Prostigmata</taxon>
        <taxon>Eleutherengona</taxon>
        <taxon>Raphignathae</taxon>
        <taxon>Tetranychoidea</taxon>
        <taxon>Tetranychidae</taxon>
        <taxon>Tetranychus</taxon>
    </lineage>
</organism>
<gene>
    <name evidence="1" type="primary">107369097</name>
</gene>
<reference evidence="1" key="2">
    <citation type="submission" date="2015-06" db="UniProtKB">
        <authorList>
            <consortium name="EnsemblMetazoa"/>
        </authorList>
    </citation>
    <scope>IDENTIFICATION</scope>
</reference>
<keyword evidence="2" id="KW-1185">Reference proteome</keyword>
<name>T1L0M3_TETUR</name>
<dbReference type="Proteomes" id="UP000015104">
    <property type="component" value="Unassembled WGS sequence"/>
</dbReference>
<protein>
    <submittedName>
        <fullName evidence="1">Uncharacterized protein</fullName>
    </submittedName>
</protein>
<accession>T1L0M3</accession>
<sequence>MSEDNDTPDRITIKVKVAGEDYYPIVIDWSDKTHEYQQQQLFRQLEIFTGIPNESVTFVRIFNPINNSYFTNMENPDHYENTWPFTKESVSQIISDGDEFCLSTFIEPFRIERVFRLGYQLLTGNMTHPTECTEYYCQHSENRNFLNQIRRIVINSELALQVRPLLDQIIGHNLEASFRVMELFNIRQFFDPCCRIIGRTPGHRHKRRYLPESG</sequence>
<dbReference type="AlphaFoldDB" id="T1L0M3"/>
<reference evidence="2" key="1">
    <citation type="submission" date="2011-08" db="EMBL/GenBank/DDBJ databases">
        <authorList>
            <person name="Rombauts S."/>
        </authorList>
    </citation>
    <scope>NUCLEOTIDE SEQUENCE</scope>
    <source>
        <strain evidence="2">London</strain>
    </source>
</reference>